<accession>A0ABR7K4P3</accession>
<reference evidence="2 3" key="1">
    <citation type="submission" date="2020-08" db="EMBL/GenBank/DDBJ databases">
        <authorList>
            <person name="Liu C."/>
            <person name="Sun Q."/>
        </authorList>
    </citation>
    <scope>NUCLEOTIDE SEQUENCE [LARGE SCALE GENOMIC DNA]</scope>
    <source>
        <strain evidence="2 3">NSJ-45</strain>
    </source>
</reference>
<dbReference type="PANTHER" id="PTHR43404">
    <property type="entry name" value="LIPOPOLYSACCHARIDE CHOLINEPHOSPHOTRANSFERASE LICD"/>
    <property type="match status" value="1"/>
</dbReference>
<gene>
    <name evidence="2" type="ORF">H8891_09665</name>
</gene>
<dbReference type="RefSeq" id="WP_187006279.1">
    <property type="nucleotide sequence ID" value="NZ_JACRWD010000002.1"/>
</dbReference>
<sequence length="273" mass="32910">MLKEKIDKIIENKNIDVLRKYQLVEFEMLVLIDSICRKYNLKYWIDAGTLLGAVRHRGFIPWDDDCDICMPREDYKKFNELLKKDILPEYIKFGNRQTKGWIQKYKTEKHGFTQIYYTEKFKGLDIQVNQIHVGAYIDIFPVDSVDENICDESKYKLINKIVHMERRNKSCLKDYIKHVLQKMTIENIWIKKCNELEKQGKSDYLVYGVETVFMEFKYAQKKSDVYPLVEIEFEGYKFYAPRNYDNYLKKLYGDYMKLPDKDKRYGHLINLEL</sequence>
<evidence type="ECO:0000313" key="3">
    <source>
        <dbReference type="Proteomes" id="UP000611796"/>
    </source>
</evidence>
<dbReference type="InterPro" id="IPR007074">
    <property type="entry name" value="LicD/FKTN/FKRP_NTP_transf"/>
</dbReference>
<dbReference type="InterPro" id="IPR052942">
    <property type="entry name" value="LPS_cholinephosphotransferase"/>
</dbReference>
<dbReference type="Pfam" id="PF04991">
    <property type="entry name" value="LicD"/>
    <property type="match status" value="1"/>
</dbReference>
<protein>
    <submittedName>
        <fullName evidence="2">LicD family protein</fullName>
    </submittedName>
</protein>
<dbReference type="PANTHER" id="PTHR43404:SF2">
    <property type="entry name" value="LIPOPOLYSACCHARIDE CHOLINEPHOSPHOTRANSFERASE LICD"/>
    <property type="match status" value="1"/>
</dbReference>
<dbReference type="EMBL" id="JACRWD010000002">
    <property type="protein sequence ID" value="MBC6004073.1"/>
    <property type="molecule type" value="Genomic_DNA"/>
</dbReference>
<organism evidence="2 3">
    <name type="scientific">Paeniclostridium hominis</name>
    <dbReference type="NCBI Taxonomy" id="2764329"/>
    <lineage>
        <taxon>Bacteria</taxon>
        <taxon>Bacillati</taxon>
        <taxon>Bacillota</taxon>
        <taxon>Clostridia</taxon>
        <taxon>Peptostreptococcales</taxon>
        <taxon>Peptostreptococcaceae</taxon>
        <taxon>Paeniclostridium</taxon>
    </lineage>
</organism>
<evidence type="ECO:0000313" key="2">
    <source>
        <dbReference type="EMBL" id="MBC6004073.1"/>
    </source>
</evidence>
<proteinExistence type="predicted"/>
<keyword evidence="3" id="KW-1185">Reference proteome</keyword>
<comment type="caution">
    <text evidence="2">The sequence shown here is derived from an EMBL/GenBank/DDBJ whole genome shotgun (WGS) entry which is preliminary data.</text>
</comment>
<name>A0ABR7K4P3_9FIRM</name>
<evidence type="ECO:0000259" key="1">
    <source>
        <dbReference type="Pfam" id="PF04991"/>
    </source>
</evidence>
<dbReference type="Proteomes" id="UP000611796">
    <property type="component" value="Unassembled WGS sequence"/>
</dbReference>
<feature type="domain" description="LicD/FKTN/FKRP nucleotidyltransferase" evidence="1">
    <location>
        <begin position="36"/>
        <end position="253"/>
    </location>
</feature>